<gene>
    <name evidence="2" type="ORF">RFI_39231</name>
</gene>
<sequence length="152" mass="17682">HLPFIRQNGYFIQTTGGKSIGDSLLSLHNHINDNMQGLMIVPNLSENKEEEELNDENIWKESKKTRKDYFCKTSPTWKRIGVAKINSEIHWSKREGICEEIESTNVFAMMENVVCAFSKSKHSTQKKTQKHQKDTQILQRPKVHSKIVKEKQ</sequence>
<evidence type="ECO:0000256" key="1">
    <source>
        <dbReference type="SAM" id="MobiDB-lite"/>
    </source>
</evidence>
<protein>
    <submittedName>
        <fullName evidence="2">Uncharacterized protein</fullName>
    </submittedName>
</protein>
<accession>X6LC13</accession>
<comment type="caution">
    <text evidence="2">The sequence shown here is derived from an EMBL/GenBank/DDBJ whole genome shotgun (WGS) entry which is preliminary data.</text>
</comment>
<organism evidence="2 3">
    <name type="scientific">Reticulomyxa filosa</name>
    <dbReference type="NCBI Taxonomy" id="46433"/>
    <lineage>
        <taxon>Eukaryota</taxon>
        <taxon>Sar</taxon>
        <taxon>Rhizaria</taxon>
        <taxon>Retaria</taxon>
        <taxon>Foraminifera</taxon>
        <taxon>Monothalamids</taxon>
        <taxon>Reticulomyxidae</taxon>
        <taxon>Reticulomyxa</taxon>
    </lineage>
</organism>
<evidence type="ECO:0000313" key="2">
    <source>
        <dbReference type="EMBL" id="ETN98279.1"/>
    </source>
</evidence>
<reference evidence="2 3" key="1">
    <citation type="journal article" date="2013" name="Curr. Biol.">
        <title>The Genome of the Foraminiferan Reticulomyxa filosa.</title>
        <authorList>
            <person name="Glockner G."/>
            <person name="Hulsmann N."/>
            <person name="Schleicher M."/>
            <person name="Noegel A.A."/>
            <person name="Eichinger L."/>
            <person name="Gallinger C."/>
            <person name="Pawlowski J."/>
            <person name="Sierra R."/>
            <person name="Euteneuer U."/>
            <person name="Pillet L."/>
            <person name="Moustafa A."/>
            <person name="Platzer M."/>
            <person name="Groth M."/>
            <person name="Szafranski K."/>
            <person name="Schliwa M."/>
        </authorList>
    </citation>
    <scope>NUCLEOTIDE SEQUENCE [LARGE SCALE GENOMIC DNA]</scope>
</reference>
<dbReference type="AlphaFoldDB" id="X6LC13"/>
<dbReference type="EMBL" id="ASPP01047141">
    <property type="protein sequence ID" value="ETN98279.1"/>
    <property type="molecule type" value="Genomic_DNA"/>
</dbReference>
<feature type="non-terminal residue" evidence="2">
    <location>
        <position position="1"/>
    </location>
</feature>
<proteinExistence type="predicted"/>
<evidence type="ECO:0000313" key="3">
    <source>
        <dbReference type="Proteomes" id="UP000023152"/>
    </source>
</evidence>
<dbReference type="Proteomes" id="UP000023152">
    <property type="component" value="Unassembled WGS sequence"/>
</dbReference>
<keyword evidence="3" id="KW-1185">Reference proteome</keyword>
<feature type="region of interest" description="Disordered" evidence="1">
    <location>
        <begin position="122"/>
        <end position="152"/>
    </location>
</feature>
<name>X6LC13_RETFI</name>